<dbReference type="AlphaFoldDB" id="C8W6V4"/>
<dbReference type="RefSeq" id="WP_015758903.1">
    <property type="nucleotide sequence ID" value="NC_013216.1"/>
</dbReference>
<protein>
    <submittedName>
        <fullName evidence="2">Uncharacterized protein</fullName>
    </submittedName>
</protein>
<organism evidence="2 3">
    <name type="scientific">Desulfofarcimen acetoxidans (strain ATCC 49208 / DSM 771 / KCTC 5769 / VKM B-1644 / 5575)</name>
    <name type="common">Desulfotomaculum acetoxidans</name>
    <dbReference type="NCBI Taxonomy" id="485916"/>
    <lineage>
        <taxon>Bacteria</taxon>
        <taxon>Bacillati</taxon>
        <taxon>Bacillota</taxon>
        <taxon>Clostridia</taxon>
        <taxon>Eubacteriales</taxon>
        <taxon>Peptococcaceae</taxon>
        <taxon>Desulfofarcimen</taxon>
    </lineage>
</organism>
<evidence type="ECO:0000256" key="1">
    <source>
        <dbReference type="SAM" id="SignalP"/>
    </source>
</evidence>
<dbReference type="HOGENOM" id="CLU_1394357_0_0_9"/>
<dbReference type="Proteomes" id="UP000002217">
    <property type="component" value="Chromosome"/>
</dbReference>
<sequence length="195" mass="21015">MKKTGAKILGVLMVLSLVLCLNSAIALANTGEVSIYLGNNANSLATYDTNDLEGFGTTAAYDYSSYNCKDYQYHYFTAYGPELEQVLTAALNGSGVSLSQITSVKILDIGADGTEGTSDDFSKTISKSDLFGTRYYIDSNQNYVVVPAIIATEFGDLGGTISSTDCLRNFYGQTSATEAVMGNWVKNISKIRLYQ</sequence>
<name>C8W6V4_DESAS</name>
<feature type="chain" id="PRO_5002993620" evidence="1">
    <location>
        <begin position="29"/>
        <end position="195"/>
    </location>
</feature>
<reference evidence="2 3" key="1">
    <citation type="journal article" date="2009" name="Stand. Genomic Sci.">
        <title>Complete genome sequence of Desulfotomaculum acetoxidans type strain (5575).</title>
        <authorList>
            <person name="Spring S."/>
            <person name="Lapidus A."/>
            <person name="Schroder M."/>
            <person name="Gleim D."/>
            <person name="Sims D."/>
            <person name="Meincke L."/>
            <person name="Glavina Del Rio T."/>
            <person name="Tice H."/>
            <person name="Copeland A."/>
            <person name="Cheng J.F."/>
            <person name="Lucas S."/>
            <person name="Chen F."/>
            <person name="Nolan M."/>
            <person name="Bruce D."/>
            <person name="Goodwin L."/>
            <person name="Pitluck S."/>
            <person name="Ivanova N."/>
            <person name="Mavromatis K."/>
            <person name="Mikhailova N."/>
            <person name="Pati A."/>
            <person name="Chen A."/>
            <person name="Palaniappan K."/>
            <person name="Land M."/>
            <person name="Hauser L."/>
            <person name="Chang Y.J."/>
            <person name="Jeffries C.D."/>
            <person name="Chain P."/>
            <person name="Saunders E."/>
            <person name="Brettin T."/>
            <person name="Detter J.C."/>
            <person name="Goker M."/>
            <person name="Bristow J."/>
            <person name="Eisen J.A."/>
            <person name="Markowitz V."/>
            <person name="Hugenholtz P."/>
            <person name="Kyrpides N.C."/>
            <person name="Klenk H.P."/>
            <person name="Han C."/>
        </authorList>
    </citation>
    <scope>NUCLEOTIDE SEQUENCE [LARGE SCALE GENOMIC DNA]</scope>
    <source>
        <strain evidence="3">ATCC 49208 / DSM 771 / VKM B-1644</strain>
    </source>
</reference>
<gene>
    <name evidence="2" type="ordered locus">Dtox_3494</name>
</gene>
<evidence type="ECO:0000313" key="3">
    <source>
        <dbReference type="Proteomes" id="UP000002217"/>
    </source>
</evidence>
<keyword evidence="3" id="KW-1185">Reference proteome</keyword>
<proteinExistence type="predicted"/>
<accession>C8W6V4</accession>
<evidence type="ECO:0000313" key="2">
    <source>
        <dbReference type="EMBL" id="ACV64213.1"/>
    </source>
</evidence>
<dbReference type="KEGG" id="dae:Dtox_3494"/>
<keyword evidence="1" id="KW-0732">Signal</keyword>
<dbReference type="STRING" id="485916.Dtox_3494"/>
<feature type="signal peptide" evidence="1">
    <location>
        <begin position="1"/>
        <end position="28"/>
    </location>
</feature>
<dbReference type="EMBL" id="CP001720">
    <property type="protein sequence ID" value="ACV64213.1"/>
    <property type="molecule type" value="Genomic_DNA"/>
</dbReference>